<keyword evidence="4" id="KW-1185">Reference proteome</keyword>
<dbReference type="RefSeq" id="XP_045270986.1">
    <property type="nucleotide sequence ID" value="XM_045414408.1"/>
</dbReference>
<proteinExistence type="predicted"/>
<feature type="compositionally biased region" description="Polar residues" evidence="1">
    <location>
        <begin position="187"/>
        <end position="207"/>
    </location>
</feature>
<reference evidence="3" key="2">
    <citation type="submission" date="2020-03" db="EMBL/GenBank/DDBJ databases">
        <authorList>
            <person name="Fu F.-F."/>
            <person name="Chen J."/>
        </authorList>
    </citation>
    <scope>NUCLEOTIDE SEQUENCE</scope>
    <source>
        <strain evidence="3">Lc1</strain>
    </source>
</reference>
<keyword evidence="2" id="KW-1133">Transmembrane helix</keyword>
<evidence type="ECO:0008006" key="5">
    <source>
        <dbReference type="Google" id="ProtNLM"/>
    </source>
</evidence>
<dbReference type="Proteomes" id="UP000613401">
    <property type="component" value="Unassembled WGS sequence"/>
</dbReference>
<dbReference type="AlphaFoldDB" id="A0A8H4CXU6"/>
<evidence type="ECO:0000256" key="2">
    <source>
        <dbReference type="SAM" id="Phobius"/>
    </source>
</evidence>
<evidence type="ECO:0000313" key="3">
    <source>
        <dbReference type="EMBL" id="KAF3811827.1"/>
    </source>
</evidence>
<evidence type="ECO:0000256" key="1">
    <source>
        <dbReference type="SAM" id="MobiDB-lite"/>
    </source>
</evidence>
<keyword evidence="2" id="KW-0472">Membrane</keyword>
<sequence length="335" mass="36139">MAEPYPAETNASGEITSFIALPTVFTPPSSCSTVFRLNGFSIVAYDPGFGIDVDTRVRCAPAAVTTWWEQRRLGVYNGDGHTAMSIGPLTCPYQWSTVASYVKDEVSTLAMCCPPDYTLTNTNGHVGSLVGDCRSNVLTGAVLTFASSNVSEGRWRMNTTTVEWESFIGAIAVVGWNTLPGATGAPSSLSATVTTNLSPPAETNTDASALPRQTAPTEPTPTILPSTPTEIPTAVTQGMQLSTTVGIGVGVGVGVIAIFLVAFLLWRRRRRQFRNSEEPPAFDARAPIPYEPDKYAYQSYYHELYGYQDGRPAGMAEMPVPQYVAELDARYPRVI</sequence>
<gene>
    <name evidence="3" type="ORF">GCG54_00014583</name>
</gene>
<comment type="caution">
    <text evidence="3">The sequence shown here is derived from an EMBL/GenBank/DDBJ whole genome shotgun (WGS) entry which is preliminary data.</text>
</comment>
<protein>
    <recommendedName>
        <fullName evidence="5">LPXTG-domain-containing protein</fullName>
    </recommendedName>
</protein>
<name>A0A8H4CXU6_COLGL</name>
<dbReference type="EMBL" id="WVTB01000006">
    <property type="protein sequence ID" value="KAF3811827.1"/>
    <property type="molecule type" value="Genomic_DNA"/>
</dbReference>
<dbReference type="GeneID" id="69021693"/>
<keyword evidence="2" id="KW-0812">Transmembrane</keyword>
<reference evidence="3" key="1">
    <citation type="journal article" date="2020" name="Phytopathology">
        <title>Genome sequence and comparative analysis of Colletotrichum gloeosporioides isolated from Liriodendron leaves.</title>
        <authorList>
            <person name="Fu F.F."/>
            <person name="Hao Z."/>
            <person name="Wang P."/>
            <person name="Lu Y."/>
            <person name="Xue L.J."/>
            <person name="Wei G."/>
            <person name="Tian Y."/>
            <person name="Baishi H."/>
            <person name="Xu H."/>
            <person name="Shi J."/>
            <person name="Cheng T."/>
            <person name="Wang G."/>
            <person name="Yi Y."/>
            <person name="Chen J."/>
        </authorList>
    </citation>
    <scope>NUCLEOTIDE SEQUENCE</scope>
    <source>
        <strain evidence="3">Lc1</strain>
    </source>
</reference>
<accession>A0A8H4CXU6</accession>
<organism evidence="3 4">
    <name type="scientific">Colletotrichum gloeosporioides</name>
    <name type="common">Anthracnose fungus</name>
    <name type="synonym">Glomerella cingulata</name>
    <dbReference type="NCBI Taxonomy" id="474922"/>
    <lineage>
        <taxon>Eukaryota</taxon>
        <taxon>Fungi</taxon>
        <taxon>Dikarya</taxon>
        <taxon>Ascomycota</taxon>
        <taxon>Pezizomycotina</taxon>
        <taxon>Sordariomycetes</taxon>
        <taxon>Hypocreomycetidae</taxon>
        <taxon>Glomerellales</taxon>
        <taxon>Glomerellaceae</taxon>
        <taxon>Colletotrichum</taxon>
        <taxon>Colletotrichum gloeosporioides species complex</taxon>
    </lineage>
</organism>
<feature type="transmembrane region" description="Helical" evidence="2">
    <location>
        <begin position="245"/>
        <end position="266"/>
    </location>
</feature>
<feature type="region of interest" description="Disordered" evidence="1">
    <location>
        <begin position="187"/>
        <end position="227"/>
    </location>
</feature>
<evidence type="ECO:0000313" key="4">
    <source>
        <dbReference type="Proteomes" id="UP000613401"/>
    </source>
</evidence>